<dbReference type="KEGG" id="spoa:EQM13_13370"/>
<keyword evidence="2" id="KW-1003">Cell membrane</keyword>
<sequence length="628" mass="70724">MKAEGENMLLKNSLKQMGRTKARTIVFLLLTVLTVMFLSLGINLWQTCNGNLEKYKKVFTTVGVVNQKENSVELKQSWNSARKEYTYWDEPIYDYILPISLLDFKGAGYIIKPEQRPYYGAYSPGIKVWSAKEEEYVEGKTSGIVEITPYEDCIPSDLVRVKVKRVLYGTSDLEGIDIWFFDEFNDNPGLMEKGKTYITFVEQIPNEHKDSYMKISYGFVPYNLTVSTQRNKKGETVVEEDVPSENWEEVTDNFYETGGEKKWENFGNAKDRFFKHTFPVVPTNKTEFLMEFNQGNASICDGRDITKEEYEKGDKICIIPQKFAQINGLKVGDNLNLKLYYADYEKSASQTFSAGVTVLNFGILNAQGEVYPVFEDSNYKIVGFYSNTVNPEAEPTGYELGRNAVVIPSKSVKNSDENNIVGYGPMKGYNTSFQIPNGTTKEYMEKFKALGISNLEVEFYDGGYEKLSSGMQNLKTVAVVLVAVSGATTLAILFFFVFLFISKQKKRTAIERSLGMNRKECTLSMLYGILIIISIGAVTGSFAGFKTADFIMSKSTNMETELYSTAFSNWVNNSDKMANLSEISVSANPMTPVVVCLGVVIVSFVISLVFIKNNLKAEPLELLSKSEE</sequence>
<keyword evidence="3 6" id="KW-0812">Transmembrane</keyword>
<evidence type="ECO:0000256" key="2">
    <source>
        <dbReference type="ARBA" id="ARBA00022475"/>
    </source>
</evidence>
<keyword evidence="4 6" id="KW-1133">Transmembrane helix</keyword>
<dbReference type="RefSeq" id="WP_128752959.1">
    <property type="nucleotide sequence ID" value="NZ_CP035282.1"/>
</dbReference>
<evidence type="ECO:0000256" key="3">
    <source>
        <dbReference type="ARBA" id="ARBA00022692"/>
    </source>
</evidence>
<reference evidence="9" key="1">
    <citation type="submission" date="2019-01" db="EMBL/GenBank/DDBJ databases">
        <title>Draft genomes of a novel of Sporanaerobacter strains.</title>
        <authorList>
            <person name="Ma S."/>
        </authorList>
    </citation>
    <scope>NUCLEOTIDE SEQUENCE [LARGE SCALE GENOMIC DNA]</scope>
    <source>
        <strain evidence="9">NJN-17</strain>
    </source>
</reference>
<accession>A0A410QEJ9</accession>
<feature type="transmembrane region" description="Helical" evidence="6">
    <location>
        <begin position="25"/>
        <end position="45"/>
    </location>
</feature>
<keyword evidence="9" id="KW-1185">Reference proteome</keyword>
<evidence type="ECO:0000256" key="4">
    <source>
        <dbReference type="ARBA" id="ARBA00022989"/>
    </source>
</evidence>
<name>A0A410QEJ9_9FIRM</name>
<dbReference type="Proteomes" id="UP000287969">
    <property type="component" value="Chromosome"/>
</dbReference>
<feature type="transmembrane region" description="Helical" evidence="6">
    <location>
        <begin position="522"/>
        <end position="545"/>
    </location>
</feature>
<dbReference type="Pfam" id="PF02687">
    <property type="entry name" value="FtsX"/>
    <property type="match status" value="1"/>
</dbReference>
<feature type="domain" description="ABC3 transporter permease C-terminal" evidence="7">
    <location>
        <begin position="480"/>
        <end position="618"/>
    </location>
</feature>
<evidence type="ECO:0000256" key="1">
    <source>
        <dbReference type="ARBA" id="ARBA00004651"/>
    </source>
</evidence>
<proteinExistence type="predicted"/>
<dbReference type="OrthoDB" id="2062006at2"/>
<gene>
    <name evidence="8" type="ORF">EQM13_13370</name>
</gene>
<feature type="transmembrane region" description="Helical" evidence="6">
    <location>
        <begin position="590"/>
        <end position="611"/>
    </location>
</feature>
<evidence type="ECO:0000259" key="7">
    <source>
        <dbReference type="Pfam" id="PF02687"/>
    </source>
</evidence>
<evidence type="ECO:0000256" key="5">
    <source>
        <dbReference type="ARBA" id="ARBA00023136"/>
    </source>
</evidence>
<comment type="subcellular location">
    <subcellularLocation>
        <location evidence="1">Cell membrane</location>
        <topology evidence="1">Multi-pass membrane protein</topology>
    </subcellularLocation>
</comment>
<evidence type="ECO:0000313" key="8">
    <source>
        <dbReference type="EMBL" id="QAT62482.1"/>
    </source>
</evidence>
<dbReference type="InterPro" id="IPR003838">
    <property type="entry name" value="ABC3_permease_C"/>
</dbReference>
<evidence type="ECO:0000313" key="9">
    <source>
        <dbReference type="Proteomes" id="UP000287969"/>
    </source>
</evidence>
<evidence type="ECO:0000256" key="6">
    <source>
        <dbReference type="SAM" id="Phobius"/>
    </source>
</evidence>
<feature type="transmembrane region" description="Helical" evidence="6">
    <location>
        <begin position="477"/>
        <end position="501"/>
    </location>
</feature>
<organism evidence="8 9">
    <name type="scientific">Acidilutibacter cellobiosedens</name>
    <dbReference type="NCBI Taxonomy" id="2507161"/>
    <lineage>
        <taxon>Bacteria</taxon>
        <taxon>Bacillati</taxon>
        <taxon>Bacillota</taxon>
        <taxon>Tissierellia</taxon>
        <taxon>Tissierellales</taxon>
        <taxon>Acidilutibacteraceae</taxon>
        <taxon>Acidilutibacter</taxon>
    </lineage>
</organism>
<dbReference type="GO" id="GO:0005886">
    <property type="term" value="C:plasma membrane"/>
    <property type="evidence" value="ECO:0007669"/>
    <property type="project" value="UniProtKB-SubCell"/>
</dbReference>
<keyword evidence="5 6" id="KW-0472">Membrane</keyword>
<dbReference type="AlphaFoldDB" id="A0A410QEJ9"/>
<protein>
    <submittedName>
        <fullName evidence="8">FtsX-like permease family protein</fullName>
    </submittedName>
</protein>
<dbReference type="EMBL" id="CP035282">
    <property type="protein sequence ID" value="QAT62482.1"/>
    <property type="molecule type" value="Genomic_DNA"/>
</dbReference>